<evidence type="ECO:0000256" key="6">
    <source>
        <dbReference type="ARBA" id="ARBA00022801"/>
    </source>
</evidence>
<keyword evidence="8 12" id="KW-1133">Transmembrane helix</keyword>
<protein>
    <submittedName>
        <fullName evidence="15">Type VII secretion-associated serine protease mycosin</fullName>
    </submittedName>
</protein>
<sequence length="450" mass="45016">MGVKRVWSATGVVALTGALLLTSAPIASADYIRDKQWYLDVVSAQKVWAETQGQGVKVAVVDTGVDGSQPDLTGQLVGGVNVTTASGGPDKDPVGHGTSMASLIAGHGHGPGNSSGITGLAPKAKIIPVRASLKEEGGLDVKTWAQGIRYAVDHGASVINLSFGDHNGDPGSDGAKAIAYAQEHDVVVLAATGNDGTEVSYPAALPGVVAVGAVDQSLNIWGNSNHGSGVTLTAPGVDIASVNPNVSSGYAEASGTSDATALVSATAALVRSKYPDLTAGQVINRLIKSAKPAGTASATKADEFYGYGIIRPYMALTMDIPAGPKEGPLAQAPTATKSEAAPGSGKSDAPNTKDSASSSDSSSSGSLIAIVGGIAAVVVIGIVIAVILRRRNRGGPGGPGGGTPVQGMGGYPNQPQYPANSPGQYPQGPQPYGQQAPQQGPSDGSNPYAR</sequence>
<dbReference type="InterPro" id="IPR036852">
    <property type="entry name" value="Peptidase_S8/S53_dom_sf"/>
</dbReference>
<organism evidence="15 16">
    <name type="scientific">Streptomyces beijiangensis</name>
    <dbReference type="NCBI Taxonomy" id="163361"/>
    <lineage>
        <taxon>Bacteria</taxon>
        <taxon>Bacillati</taxon>
        <taxon>Actinomycetota</taxon>
        <taxon>Actinomycetes</taxon>
        <taxon>Kitasatosporales</taxon>
        <taxon>Streptomycetaceae</taxon>
        <taxon>Streptomyces</taxon>
    </lineage>
</organism>
<comment type="similarity">
    <text evidence="2 10">Belongs to the peptidase S8 family.</text>
</comment>
<dbReference type="Gene3D" id="3.40.50.200">
    <property type="entry name" value="Peptidase S8/S53 domain"/>
    <property type="match status" value="1"/>
</dbReference>
<proteinExistence type="inferred from homology"/>
<dbReference type="InterPro" id="IPR023834">
    <property type="entry name" value="T7SS_pept_S8A_mycosin"/>
</dbReference>
<gene>
    <name evidence="15" type="primary">mycP</name>
    <name evidence="15" type="ORF">J0695_05590</name>
</gene>
<evidence type="ECO:0000256" key="3">
    <source>
        <dbReference type="ARBA" id="ARBA00022475"/>
    </source>
</evidence>
<feature type="signal peptide" evidence="13">
    <location>
        <begin position="1"/>
        <end position="29"/>
    </location>
</feature>
<accession>A0A939F3X5</accession>
<evidence type="ECO:0000256" key="2">
    <source>
        <dbReference type="ARBA" id="ARBA00011073"/>
    </source>
</evidence>
<keyword evidence="3" id="KW-1003">Cell membrane</keyword>
<feature type="compositionally biased region" description="Low complexity" evidence="11">
    <location>
        <begin position="422"/>
        <end position="441"/>
    </location>
</feature>
<feature type="compositionally biased region" description="Gly residues" evidence="11">
    <location>
        <begin position="394"/>
        <end position="410"/>
    </location>
</feature>
<evidence type="ECO:0000313" key="16">
    <source>
        <dbReference type="Proteomes" id="UP000664167"/>
    </source>
</evidence>
<evidence type="ECO:0000256" key="1">
    <source>
        <dbReference type="ARBA" id="ARBA00004162"/>
    </source>
</evidence>
<feature type="domain" description="Peptidase S8/S53" evidence="14">
    <location>
        <begin position="53"/>
        <end position="308"/>
    </location>
</feature>
<dbReference type="Pfam" id="PF00082">
    <property type="entry name" value="Peptidase_S8"/>
    <property type="match status" value="1"/>
</dbReference>
<keyword evidence="4 10" id="KW-0645">Protease</keyword>
<keyword evidence="7 10" id="KW-0720">Serine protease</keyword>
<keyword evidence="13" id="KW-0732">Signal</keyword>
<dbReference type="AlphaFoldDB" id="A0A939F3X5"/>
<evidence type="ECO:0000259" key="14">
    <source>
        <dbReference type="Pfam" id="PF00082"/>
    </source>
</evidence>
<evidence type="ECO:0000313" key="15">
    <source>
        <dbReference type="EMBL" id="MBO0511284.1"/>
    </source>
</evidence>
<feature type="compositionally biased region" description="Low complexity" evidence="11">
    <location>
        <begin position="354"/>
        <end position="363"/>
    </location>
</feature>
<comment type="subcellular location">
    <subcellularLocation>
        <location evidence="1">Cell membrane</location>
        <topology evidence="1">Single-pass membrane protein</topology>
    </subcellularLocation>
</comment>
<dbReference type="PANTHER" id="PTHR43806:SF11">
    <property type="entry name" value="CEREVISIN-RELATED"/>
    <property type="match status" value="1"/>
</dbReference>
<dbReference type="RefSeq" id="WP_206960709.1">
    <property type="nucleotide sequence ID" value="NZ_BAAAJJ010000011.1"/>
</dbReference>
<evidence type="ECO:0000256" key="10">
    <source>
        <dbReference type="PROSITE-ProRule" id="PRU01240"/>
    </source>
</evidence>
<dbReference type="EMBL" id="JAFLRJ010000040">
    <property type="protein sequence ID" value="MBO0511284.1"/>
    <property type="molecule type" value="Genomic_DNA"/>
</dbReference>
<reference evidence="15" key="1">
    <citation type="submission" date="2021-03" db="EMBL/GenBank/DDBJ databases">
        <title>Streptomyces poriferae sp. nov., a novel marine sponge-derived Actinobacteria species with anti-MRSA activity.</title>
        <authorList>
            <person name="Sandoval-Powers M."/>
            <person name="Kralova S."/>
            <person name="Nguyen G.-S."/>
            <person name="Fawwal D."/>
            <person name="Degnes K."/>
            <person name="Klinkenberg G."/>
            <person name="Sletta H."/>
            <person name="Wentzel A."/>
            <person name="Liles M.R."/>
        </authorList>
    </citation>
    <scope>NUCLEOTIDE SEQUENCE</scope>
    <source>
        <strain evidence="15">DSM 41794</strain>
    </source>
</reference>
<dbReference type="InterPro" id="IPR015500">
    <property type="entry name" value="Peptidase_S8_subtilisin-rel"/>
</dbReference>
<evidence type="ECO:0000256" key="8">
    <source>
        <dbReference type="ARBA" id="ARBA00022989"/>
    </source>
</evidence>
<feature type="region of interest" description="Disordered" evidence="11">
    <location>
        <begin position="324"/>
        <end position="363"/>
    </location>
</feature>
<feature type="active site" description="Charge relay system" evidence="10">
    <location>
        <position position="96"/>
    </location>
</feature>
<evidence type="ECO:0000256" key="7">
    <source>
        <dbReference type="ARBA" id="ARBA00022825"/>
    </source>
</evidence>
<dbReference type="PROSITE" id="PS51892">
    <property type="entry name" value="SUBTILASE"/>
    <property type="match status" value="1"/>
</dbReference>
<keyword evidence="16" id="KW-1185">Reference proteome</keyword>
<comment type="caution">
    <text evidence="15">The sequence shown here is derived from an EMBL/GenBank/DDBJ whole genome shotgun (WGS) entry which is preliminary data.</text>
</comment>
<dbReference type="InterPro" id="IPR000209">
    <property type="entry name" value="Peptidase_S8/S53_dom"/>
</dbReference>
<feature type="chain" id="PRO_5036736765" evidence="13">
    <location>
        <begin position="30"/>
        <end position="450"/>
    </location>
</feature>
<feature type="active site" description="Charge relay system" evidence="10">
    <location>
        <position position="257"/>
    </location>
</feature>
<evidence type="ECO:0000256" key="11">
    <source>
        <dbReference type="SAM" id="MobiDB-lite"/>
    </source>
</evidence>
<dbReference type="PRINTS" id="PR00723">
    <property type="entry name" value="SUBTILISIN"/>
</dbReference>
<dbReference type="GO" id="GO:0005886">
    <property type="term" value="C:plasma membrane"/>
    <property type="evidence" value="ECO:0007669"/>
    <property type="project" value="UniProtKB-SubCell"/>
</dbReference>
<dbReference type="GO" id="GO:0006508">
    <property type="term" value="P:proteolysis"/>
    <property type="evidence" value="ECO:0007669"/>
    <property type="project" value="UniProtKB-KW"/>
</dbReference>
<dbReference type="SUPFAM" id="SSF52743">
    <property type="entry name" value="Subtilisin-like"/>
    <property type="match status" value="1"/>
</dbReference>
<feature type="region of interest" description="Disordered" evidence="11">
    <location>
        <begin position="391"/>
        <end position="450"/>
    </location>
</feature>
<keyword evidence="5 12" id="KW-0812">Transmembrane</keyword>
<keyword evidence="6 10" id="KW-0378">Hydrolase</keyword>
<feature type="active site" description="Charge relay system" evidence="10">
    <location>
        <position position="62"/>
    </location>
</feature>
<evidence type="ECO:0000256" key="5">
    <source>
        <dbReference type="ARBA" id="ARBA00022692"/>
    </source>
</evidence>
<dbReference type="Proteomes" id="UP000664167">
    <property type="component" value="Unassembled WGS sequence"/>
</dbReference>
<dbReference type="NCBIfam" id="TIGR03921">
    <property type="entry name" value="T7SS_mycosin"/>
    <property type="match status" value="1"/>
</dbReference>
<evidence type="ECO:0000256" key="13">
    <source>
        <dbReference type="SAM" id="SignalP"/>
    </source>
</evidence>
<dbReference type="PANTHER" id="PTHR43806">
    <property type="entry name" value="PEPTIDASE S8"/>
    <property type="match status" value="1"/>
</dbReference>
<feature type="transmembrane region" description="Helical" evidence="12">
    <location>
        <begin position="367"/>
        <end position="388"/>
    </location>
</feature>
<evidence type="ECO:0000256" key="12">
    <source>
        <dbReference type="SAM" id="Phobius"/>
    </source>
</evidence>
<keyword evidence="9 12" id="KW-0472">Membrane</keyword>
<evidence type="ECO:0000256" key="9">
    <source>
        <dbReference type="ARBA" id="ARBA00023136"/>
    </source>
</evidence>
<name>A0A939F3X5_9ACTN</name>
<dbReference type="GO" id="GO:0004252">
    <property type="term" value="F:serine-type endopeptidase activity"/>
    <property type="evidence" value="ECO:0007669"/>
    <property type="project" value="UniProtKB-UniRule"/>
</dbReference>
<evidence type="ECO:0000256" key="4">
    <source>
        <dbReference type="ARBA" id="ARBA00022670"/>
    </source>
</evidence>
<dbReference type="InterPro" id="IPR050131">
    <property type="entry name" value="Peptidase_S8_subtilisin-like"/>
</dbReference>